<dbReference type="AlphaFoldDB" id="A0A1E7FN39"/>
<evidence type="ECO:0000256" key="1">
    <source>
        <dbReference type="SAM" id="Phobius"/>
    </source>
</evidence>
<keyword evidence="1" id="KW-0472">Membrane</keyword>
<dbReference type="KEGG" id="fcy:FRACYDRAFT_235562"/>
<proteinExistence type="predicted"/>
<keyword evidence="1" id="KW-0812">Transmembrane</keyword>
<feature type="transmembrane region" description="Helical" evidence="1">
    <location>
        <begin position="12"/>
        <end position="31"/>
    </location>
</feature>
<accession>A0A1E7FN39</accession>
<evidence type="ECO:0000313" key="2">
    <source>
        <dbReference type="EMBL" id="OEU19505.1"/>
    </source>
</evidence>
<dbReference type="InParanoid" id="A0A1E7FN39"/>
<keyword evidence="1" id="KW-1133">Transmembrane helix</keyword>
<dbReference type="EMBL" id="KV784355">
    <property type="protein sequence ID" value="OEU19505.1"/>
    <property type="molecule type" value="Genomic_DNA"/>
</dbReference>
<organism evidence="2 3">
    <name type="scientific">Fragilariopsis cylindrus CCMP1102</name>
    <dbReference type="NCBI Taxonomy" id="635003"/>
    <lineage>
        <taxon>Eukaryota</taxon>
        <taxon>Sar</taxon>
        <taxon>Stramenopiles</taxon>
        <taxon>Ochrophyta</taxon>
        <taxon>Bacillariophyta</taxon>
        <taxon>Bacillariophyceae</taxon>
        <taxon>Bacillariophycidae</taxon>
        <taxon>Bacillariales</taxon>
        <taxon>Bacillariaceae</taxon>
        <taxon>Fragilariopsis</taxon>
    </lineage>
</organism>
<evidence type="ECO:0000313" key="3">
    <source>
        <dbReference type="Proteomes" id="UP000095751"/>
    </source>
</evidence>
<dbReference type="Proteomes" id="UP000095751">
    <property type="component" value="Unassembled WGS sequence"/>
</dbReference>
<keyword evidence="3" id="KW-1185">Reference proteome</keyword>
<gene>
    <name evidence="2" type="ORF">FRACYDRAFT_235562</name>
</gene>
<protein>
    <submittedName>
        <fullName evidence="2">Uncharacterized protein</fullName>
    </submittedName>
</protein>
<name>A0A1E7FN39_9STRA</name>
<reference evidence="2 3" key="1">
    <citation type="submission" date="2016-09" db="EMBL/GenBank/DDBJ databases">
        <title>Extensive genetic diversity and differential bi-allelic expression allows diatom success in the polar Southern Ocean.</title>
        <authorList>
            <consortium name="DOE Joint Genome Institute"/>
            <person name="Mock T."/>
            <person name="Otillar R.P."/>
            <person name="Strauss J."/>
            <person name="Dupont C."/>
            <person name="Frickenhaus S."/>
            <person name="Maumus F."/>
            <person name="Mcmullan M."/>
            <person name="Sanges R."/>
            <person name="Schmutz J."/>
            <person name="Toseland A."/>
            <person name="Valas R."/>
            <person name="Veluchamy A."/>
            <person name="Ward B.J."/>
            <person name="Allen A."/>
            <person name="Barry K."/>
            <person name="Falciatore A."/>
            <person name="Ferrante M."/>
            <person name="Fortunato A.E."/>
            <person name="Gloeckner G."/>
            <person name="Gruber A."/>
            <person name="Hipkin R."/>
            <person name="Janech M."/>
            <person name="Kroth P."/>
            <person name="Leese F."/>
            <person name="Lindquist E."/>
            <person name="Lyon B.R."/>
            <person name="Martin J."/>
            <person name="Mayer C."/>
            <person name="Parker M."/>
            <person name="Quesneville H."/>
            <person name="Raymond J."/>
            <person name="Uhlig C."/>
            <person name="Valentin K.U."/>
            <person name="Worden A.Z."/>
            <person name="Armbrust E.V."/>
            <person name="Bowler C."/>
            <person name="Green B."/>
            <person name="Moulton V."/>
            <person name="Van Oosterhout C."/>
            <person name="Grigoriev I."/>
        </authorList>
    </citation>
    <scope>NUCLEOTIDE SEQUENCE [LARGE SCALE GENOMIC DNA]</scope>
    <source>
        <strain evidence="2 3">CCMP1102</strain>
    </source>
</reference>
<sequence length="152" mass="17009">MNRWTAADSSNVIVLYVLLALTIAAMLVTVGTDDDNDDDNDDVSRFMMVAASRQIRRKGATTTLNDKVMGFIAIQAHYGTIMPYGQQKNEFEWNLLNALRTDVIDDAIYLFGSTHTLFGSTHITVGATLFYPTTIYDSHYLIVVRHNLGKID</sequence>